<dbReference type="PANTHER" id="PTHR45661">
    <property type="entry name" value="SURFACE ANTIGEN"/>
    <property type="match status" value="1"/>
</dbReference>
<evidence type="ECO:0008006" key="3">
    <source>
        <dbReference type="Google" id="ProtNLM"/>
    </source>
</evidence>
<proteinExistence type="predicted"/>
<name>A0ABR2GRZ7_9EUKA</name>
<dbReference type="EMBL" id="JAPFFF010000071">
    <property type="protein sequence ID" value="KAK8836015.1"/>
    <property type="molecule type" value="Genomic_DNA"/>
</dbReference>
<evidence type="ECO:0000313" key="1">
    <source>
        <dbReference type="EMBL" id="KAK8836015.1"/>
    </source>
</evidence>
<accession>A0ABR2GRZ7</accession>
<dbReference type="InterPro" id="IPR053139">
    <property type="entry name" value="Surface_bspA-like"/>
</dbReference>
<reference evidence="1 2" key="1">
    <citation type="submission" date="2024-04" db="EMBL/GenBank/DDBJ databases">
        <title>Tritrichomonas musculus Genome.</title>
        <authorList>
            <person name="Alves-Ferreira E."/>
            <person name="Grigg M."/>
            <person name="Lorenzi H."/>
            <person name="Galac M."/>
        </authorList>
    </citation>
    <scope>NUCLEOTIDE SEQUENCE [LARGE SCALE GENOMIC DNA]</scope>
    <source>
        <strain evidence="1 2">EAF2021</strain>
    </source>
</reference>
<sequence length="998" mass="113227">MEIKLKDGYLLKLNKNNYTASILKFLNSSRTLRIPRSIKVESQNYLILKIEEFAFKSRWIPKIISFPDDSELQIISKNAFQRSGLQELYLTSKIKLEEGWCNSLSILNHLQIPPDNKYMSYIDICYLILHDFQIQSNNDQTKQNNILIFARRDIEEAVIPSNIQKIGDSAFEHCSNLKSISFQKVDLSSQNFLLEEIGNNAFAYCKNLELVDVIPSSVKRIGRMAFAYCSKLKSVQIDEKSKLEKISNDSFFESGINEITLTEGIANLEEGWCRNIKYLTKIILSPTNKAFKYIQNQFLVEASKMNDNCDSNLCQRDAFDLLFARRDIEAALIPSNVRKISKFAFSFCGKLKSITFPMSILLDEICEEAFSQCSSLENISEFPSSVKRIRRSAFEGCKKLRSISFPFDSELKIIEKNAFKDTAIHSLELPASIEWLEEGWCSQMANLTQFTIPSDHKRYTYIENKLLIDPIENVLLFARRDIESASIPPNVKRIGNSAFSNCSTLKSLKFESPNLEEIGELAFSTCSCLSSLPSFPQSIRRIESSAFRNCNKLQSISFEANSSLVEICDNAFCRCWSLETVSRIPKSVRRIGSGAFSYSQNLKLVSFQSSQNSQSALIEIDDNAFYYCRKMEKITGIPSTIKRIGNSAFENCVSMKEVSFDICETNDADCIDSSEIFIEEIGNNAFAYCKKLEFFNVVPSNVKRIGKMAFSYCSKLKSVRVDEKSKLEMISNDSFFESGISQLTLTEGINNLEEGWCRSTEQLTEIILSPTNKNLGYIQNQFLIKNIEYNDENHNEFALLFARRDIEEAVVPLNIKKIDQCAFSKCTKMKSLIFPHSSTIIESIGDSAFSLCSSLESLTITSSRIKKIGKFAFFQCKKLKSLSFDSFGFPDVLEEIDEDAFDFCENLEIVSSFPASVKKVGKECFRPSKKIISVEFLGDDISVGSSCFCGCKNLSIASFPNVRKVTIGYHCFYEVSPVFSLFVNVGCELEFILIKNAD</sequence>
<dbReference type="PANTHER" id="PTHR45661:SF3">
    <property type="entry name" value="IG-LIKE DOMAIN-CONTAINING PROTEIN"/>
    <property type="match status" value="1"/>
</dbReference>
<gene>
    <name evidence="1" type="ORF">M9Y10_040214</name>
</gene>
<dbReference type="Gene3D" id="3.80.10.10">
    <property type="entry name" value="Ribonuclease Inhibitor"/>
    <property type="match status" value="6"/>
</dbReference>
<dbReference type="Proteomes" id="UP001470230">
    <property type="component" value="Unassembled WGS sequence"/>
</dbReference>
<organism evidence="1 2">
    <name type="scientific">Tritrichomonas musculus</name>
    <dbReference type="NCBI Taxonomy" id="1915356"/>
    <lineage>
        <taxon>Eukaryota</taxon>
        <taxon>Metamonada</taxon>
        <taxon>Parabasalia</taxon>
        <taxon>Tritrichomonadida</taxon>
        <taxon>Tritrichomonadidae</taxon>
        <taxon>Tritrichomonas</taxon>
    </lineage>
</organism>
<dbReference type="InterPro" id="IPR032675">
    <property type="entry name" value="LRR_dom_sf"/>
</dbReference>
<dbReference type="Pfam" id="PF13306">
    <property type="entry name" value="LRR_5"/>
    <property type="match status" value="6"/>
</dbReference>
<keyword evidence="2" id="KW-1185">Reference proteome</keyword>
<dbReference type="InterPro" id="IPR026906">
    <property type="entry name" value="LRR_5"/>
</dbReference>
<protein>
    <recommendedName>
        <fullName evidence="3">Surface antigen BspA-like</fullName>
    </recommendedName>
</protein>
<evidence type="ECO:0000313" key="2">
    <source>
        <dbReference type="Proteomes" id="UP001470230"/>
    </source>
</evidence>
<comment type="caution">
    <text evidence="1">The sequence shown here is derived from an EMBL/GenBank/DDBJ whole genome shotgun (WGS) entry which is preliminary data.</text>
</comment>
<dbReference type="SUPFAM" id="SSF52058">
    <property type="entry name" value="L domain-like"/>
    <property type="match status" value="2"/>
</dbReference>